<comment type="caution">
    <text evidence="3">The sequence shown here is derived from an EMBL/GenBank/DDBJ whole genome shotgun (WGS) entry which is preliminary data.</text>
</comment>
<keyword evidence="2" id="KW-0812">Transmembrane</keyword>
<proteinExistence type="predicted"/>
<organism evidence="3 4">
    <name type="scientific">Undibacterium pigrum</name>
    <dbReference type="NCBI Taxonomy" id="401470"/>
    <lineage>
        <taxon>Bacteria</taxon>
        <taxon>Pseudomonadati</taxon>
        <taxon>Pseudomonadota</taxon>
        <taxon>Betaproteobacteria</taxon>
        <taxon>Burkholderiales</taxon>
        <taxon>Oxalobacteraceae</taxon>
        <taxon>Undibacterium</taxon>
    </lineage>
</organism>
<keyword evidence="4" id="KW-1185">Reference proteome</keyword>
<keyword evidence="2" id="KW-0472">Membrane</keyword>
<dbReference type="Pfam" id="PF22564">
    <property type="entry name" value="HAAS"/>
    <property type="match status" value="1"/>
</dbReference>
<sequence>MNKTAYMNALRLALEGLPASVIEETMWTYERKFVDALVAGQSEEEIAASLPKPELVAVQKKASSKYQALKSDFSLGNIAGLLVALIGLMIFNVFMLIPAITYFSLLCSAYILALGMYVVGIGMTAASISGVEQFSFELPASKHQVHRHEERKRMKNHNVRVDVTETGILIDGEDMKESDETASTIAASRSVSASTATTPVTPISPATPATPATPPSPPVIQSAEHHSENLRIEVGNHFSGKKLFTGLGLLLSSIILMMLSMFITKYTFIGFKHYLRWNLSQLHLGHAV</sequence>
<dbReference type="AlphaFoldDB" id="A0A318ITA5"/>
<feature type="transmembrane region" description="Helical" evidence="2">
    <location>
        <begin position="103"/>
        <end position="126"/>
    </location>
</feature>
<feature type="region of interest" description="Disordered" evidence="1">
    <location>
        <begin position="196"/>
        <end position="222"/>
    </location>
</feature>
<evidence type="ECO:0000313" key="4">
    <source>
        <dbReference type="Proteomes" id="UP000247792"/>
    </source>
</evidence>
<dbReference type="EMBL" id="QJKB01000011">
    <property type="protein sequence ID" value="PXX38729.1"/>
    <property type="molecule type" value="Genomic_DNA"/>
</dbReference>
<evidence type="ECO:0000313" key="3">
    <source>
        <dbReference type="EMBL" id="PXX38729.1"/>
    </source>
</evidence>
<name>A0A318ITA5_9BURK</name>
<evidence type="ECO:0000256" key="2">
    <source>
        <dbReference type="SAM" id="Phobius"/>
    </source>
</evidence>
<feature type="compositionally biased region" description="Low complexity" evidence="1">
    <location>
        <begin position="196"/>
        <end position="210"/>
    </location>
</feature>
<accession>A0A318ITA5</accession>
<dbReference type="Proteomes" id="UP000247792">
    <property type="component" value="Unassembled WGS sequence"/>
</dbReference>
<feature type="transmembrane region" description="Helical" evidence="2">
    <location>
        <begin position="247"/>
        <end position="269"/>
    </location>
</feature>
<dbReference type="RefSeq" id="WP_170133659.1">
    <property type="nucleotide sequence ID" value="NZ_QJKB01000011.1"/>
</dbReference>
<keyword evidence="2" id="KW-1133">Transmembrane helix</keyword>
<evidence type="ECO:0000256" key="1">
    <source>
        <dbReference type="SAM" id="MobiDB-lite"/>
    </source>
</evidence>
<feature type="transmembrane region" description="Helical" evidence="2">
    <location>
        <begin position="75"/>
        <end position="97"/>
    </location>
</feature>
<protein>
    <submittedName>
        <fullName evidence="3">Putative membrane protein</fullName>
    </submittedName>
</protein>
<gene>
    <name evidence="3" type="ORF">DFR42_11195</name>
</gene>
<reference evidence="3 4" key="1">
    <citation type="submission" date="2018-05" db="EMBL/GenBank/DDBJ databases">
        <title>Genomic Encyclopedia of Type Strains, Phase IV (KMG-IV): sequencing the most valuable type-strain genomes for metagenomic binning, comparative biology and taxonomic classification.</title>
        <authorList>
            <person name="Goeker M."/>
        </authorList>
    </citation>
    <scope>NUCLEOTIDE SEQUENCE [LARGE SCALE GENOMIC DNA]</scope>
    <source>
        <strain evidence="3 4">DSM 19792</strain>
    </source>
</reference>